<feature type="transmembrane region" description="Helical" evidence="1">
    <location>
        <begin position="149"/>
        <end position="169"/>
    </location>
</feature>
<proteinExistence type="predicted"/>
<feature type="transmembrane region" description="Helical" evidence="1">
    <location>
        <begin position="21"/>
        <end position="44"/>
    </location>
</feature>
<evidence type="ECO:0000256" key="1">
    <source>
        <dbReference type="SAM" id="Phobius"/>
    </source>
</evidence>
<gene>
    <name evidence="2" type="ORF">F4561_004423</name>
</gene>
<name>A0A7W7RKC5_9ACTN</name>
<feature type="transmembrane region" description="Helical" evidence="1">
    <location>
        <begin position="175"/>
        <end position="193"/>
    </location>
</feature>
<evidence type="ECO:0000313" key="2">
    <source>
        <dbReference type="EMBL" id="MBB4933603.1"/>
    </source>
</evidence>
<keyword evidence="3" id="KW-1185">Reference proteome</keyword>
<evidence type="ECO:0000313" key="3">
    <source>
        <dbReference type="Proteomes" id="UP000523007"/>
    </source>
</evidence>
<dbReference type="RefSeq" id="WP_184581188.1">
    <property type="nucleotide sequence ID" value="NZ_JACHJT010000001.1"/>
</dbReference>
<accession>A0A7W7RKC5</accession>
<reference evidence="2 3" key="1">
    <citation type="submission" date="2020-08" db="EMBL/GenBank/DDBJ databases">
        <title>Sequencing the genomes of 1000 actinobacteria strains.</title>
        <authorList>
            <person name="Klenk H.-P."/>
        </authorList>
    </citation>
    <scope>NUCLEOTIDE SEQUENCE [LARGE SCALE GENOMIC DNA]</scope>
    <source>
        <strain evidence="2 3">DSM 102030</strain>
    </source>
</reference>
<comment type="caution">
    <text evidence="2">The sequence shown here is derived from an EMBL/GenBank/DDBJ whole genome shotgun (WGS) entry which is preliminary data.</text>
</comment>
<dbReference type="AlphaFoldDB" id="A0A7W7RKC5"/>
<protein>
    <submittedName>
        <fullName evidence="2">Uncharacterized protein</fullName>
    </submittedName>
</protein>
<keyword evidence="1" id="KW-1133">Transmembrane helix</keyword>
<organism evidence="2 3">
    <name type="scientific">Lipingzhangella halophila</name>
    <dbReference type="NCBI Taxonomy" id="1783352"/>
    <lineage>
        <taxon>Bacteria</taxon>
        <taxon>Bacillati</taxon>
        <taxon>Actinomycetota</taxon>
        <taxon>Actinomycetes</taxon>
        <taxon>Streptosporangiales</taxon>
        <taxon>Nocardiopsidaceae</taxon>
        <taxon>Lipingzhangella</taxon>
    </lineage>
</organism>
<keyword evidence="1" id="KW-0812">Transmembrane</keyword>
<dbReference type="EMBL" id="JACHJT010000001">
    <property type="protein sequence ID" value="MBB4933603.1"/>
    <property type="molecule type" value="Genomic_DNA"/>
</dbReference>
<dbReference type="Proteomes" id="UP000523007">
    <property type="component" value="Unassembled WGS sequence"/>
</dbReference>
<feature type="transmembrane region" description="Helical" evidence="1">
    <location>
        <begin position="56"/>
        <end position="78"/>
    </location>
</feature>
<sequence length="230" mass="24680">MPSRPPFALRYAEFLRTHPKAAGALVGVLSGLLSGAGTSLLLVLDDVSGLTSAGGVMLGVFVGVVVGPITGVIAGSMLRGLTPPPLFAAQGPPINRAQLREARRLARRGAAADDPDTARLAAWQAQQHLRWQRPSQRPSWRDYVDWRTVFFAVMLLVCGGLLVGALRAGNTGETLFRGFSTLFWLFGLASVPWTNRLLRRARSALEANTAVVEAHEAERARQEPSEFGAG</sequence>
<keyword evidence="1" id="KW-0472">Membrane</keyword>